<accession>A0A4Q0AJ07</accession>
<name>A0A4Q0AJ07_9BACT</name>
<dbReference type="Pfam" id="PF03717">
    <property type="entry name" value="PBP_dimer"/>
    <property type="match status" value="1"/>
</dbReference>
<dbReference type="PANTHER" id="PTHR30627:SF1">
    <property type="entry name" value="PEPTIDOGLYCAN D,D-TRANSPEPTIDASE FTSI"/>
    <property type="match status" value="1"/>
</dbReference>
<keyword evidence="3" id="KW-0812">Transmembrane</keyword>
<keyword evidence="7" id="KW-1185">Reference proteome</keyword>
<sequence>MTPRRSKRTRTKGMVWLMLVIGALFVFRLFWLQVVQHDYYQNEAQKEQVARFTIPAKRGQIYARDGSSGIVPLVLNEAVYTVYADPQVVVDKTKVVDLMQRVAGGNLVGGFPAALDNRQSRYAVLARQLNKTQAELIKQADLQGVGVQEGTKRVYPEGSLGAQLLGFVDADGRGQYGVEGALDSQLRGVPGLLKAVTDVRRIPLSIGKGDINVPAKDGQNLVLNVDRNIQARAEQALKDGLARSKATHGSVLIMDPYSGRILAMASSPSYNPDKYYQVKDYSLFQNRVVSEPYEAGSVVKTLTMGVGLDKGVIEPGTVYNNTGSVRVADFTIKNATPDSIGPTTMIDVLHYSLNTGAVFVLQQLGGGSINDQAKQTLYDYFTKRYRLGQNTGIEQQGEAPGVVIPPTDPQGGAVRYANMTFGQGMDVTMIQVASAFSAAINGGTYYKPQLVGGILLPDGSVQDQPPTVLASNVISPTASAKLQDMVAAARHNGFLAFTDPPGYRIGGKTGTSQIIDPKTGKYTNDNSIGTYLGFGGGAKPRYVIMVRVKDSKLPGYAGTVAAAPIFADISNWLLQYLRIPPNS</sequence>
<dbReference type="EMBL" id="SCKW01000011">
    <property type="protein sequence ID" value="RWZ79458.1"/>
    <property type="molecule type" value="Genomic_DNA"/>
</dbReference>
<feature type="domain" description="Penicillin-binding protein transpeptidase" evidence="4">
    <location>
        <begin position="249"/>
        <end position="570"/>
    </location>
</feature>
<protein>
    <submittedName>
        <fullName evidence="6">Penicillin-binding protein 2</fullName>
    </submittedName>
</protein>
<dbReference type="Proteomes" id="UP000289269">
    <property type="component" value="Unassembled WGS sequence"/>
</dbReference>
<evidence type="ECO:0000259" key="5">
    <source>
        <dbReference type="Pfam" id="PF03717"/>
    </source>
</evidence>
<evidence type="ECO:0000259" key="4">
    <source>
        <dbReference type="Pfam" id="PF00905"/>
    </source>
</evidence>
<organism evidence="6 7">
    <name type="scientific">Candidatus Chaera renei</name>
    <dbReference type="NCBI Taxonomy" id="2506947"/>
    <lineage>
        <taxon>Bacteria</taxon>
        <taxon>Candidatus Saccharimonadota</taxon>
        <taxon>Candidatus Saccharimonadia</taxon>
        <taxon>Candidatus Saccharimonadales</taxon>
        <taxon>Candidatus Saccharimonadaceae</taxon>
        <taxon>Candidatus Chaera</taxon>
    </lineage>
</organism>
<dbReference type="InterPro" id="IPR050515">
    <property type="entry name" value="Beta-lactam/transpept"/>
</dbReference>
<reference evidence="6" key="1">
    <citation type="submission" date="2019-01" db="EMBL/GenBank/DDBJ databases">
        <title>Genomic signatures and co-occurrence patterns of the ultra-small Saccharimodia (Patescibacteria phylum) suggest a symbiotic lifestyle.</title>
        <authorList>
            <person name="Lemos L."/>
            <person name="Medeiros J."/>
            <person name="Andreote F."/>
            <person name="Fernandes G."/>
            <person name="Varani A."/>
            <person name="Oliveira G."/>
            <person name="Pylro V."/>
        </authorList>
    </citation>
    <scope>NUCLEOTIDE SEQUENCE [LARGE SCALE GENOMIC DNA]</scope>
    <source>
        <strain evidence="6">AMD01</strain>
    </source>
</reference>
<dbReference type="Pfam" id="PF00905">
    <property type="entry name" value="Transpeptidase"/>
    <property type="match status" value="1"/>
</dbReference>
<evidence type="ECO:0000256" key="1">
    <source>
        <dbReference type="ARBA" id="ARBA00004370"/>
    </source>
</evidence>
<dbReference type="InterPro" id="IPR036138">
    <property type="entry name" value="PBP_dimer_sf"/>
</dbReference>
<evidence type="ECO:0000313" key="6">
    <source>
        <dbReference type="EMBL" id="RWZ79458.1"/>
    </source>
</evidence>
<dbReference type="GO" id="GO:0071555">
    <property type="term" value="P:cell wall organization"/>
    <property type="evidence" value="ECO:0007669"/>
    <property type="project" value="TreeGrafter"/>
</dbReference>
<dbReference type="InterPro" id="IPR005311">
    <property type="entry name" value="PBP_dimer"/>
</dbReference>
<keyword evidence="3" id="KW-1133">Transmembrane helix</keyword>
<dbReference type="InterPro" id="IPR001460">
    <property type="entry name" value="PCN-bd_Tpept"/>
</dbReference>
<comment type="caution">
    <text evidence="6">The sequence shown here is derived from an EMBL/GenBank/DDBJ whole genome shotgun (WGS) entry which is preliminary data.</text>
</comment>
<evidence type="ECO:0000256" key="3">
    <source>
        <dbReference type="SAM" id="Phobius"/>
    </source>
</evidence>
<dbReference type="GO" id="GO:0008658">
    <property type="term" value="F:penicillin binding"/>
    <property type="evidence" value="ECO:0007669"/>
    <property type="project" value="InterPro"/>
</dbReference>
<dbReference type="Gene3D" id="3.40.710.10">
    <property type="entry name" value="DD-peptidase/beta-lactamase superfamily"/>
    <property type="match status" value="1"/>
</dbReference>
<proteinExistence type="predicted"/>
<dbReference type="Gene3D" id="3.90.1310.10">
    <property type="entry name" value="Penicillin-binding protein 2a (Domain 2)"/>
    <property type="match status" value="1"/>
</dbReference>
<feature type="transmembrane region" description="Helical" evidence="3">
    <location>
        <begin position="14"/>
        <end position="32"/>
    </location>
</feature>
<dbReference type="PANTHER" id="PTHR30627">
    <property type="entry name" value="PEPTIDOGLYCAN D,D-TRANSPEPTIDASE"/>
    <property type="match status" value="1"/>
</dbReference>
<evidence type="ECO:0000313" key="7">
    <source>
        <dbReference type="Proteomes" id="UP000289269"/>
    </source>
</evidence>
<keyword evidence="2 3" id="KW-0472">Membrane</keyword>
<comment type="subcellular location">
    <subcellularLocation>
        <location evidence="1">Membrane</location>
    </subcellularLocation>
</comment>
<gene>
    <name evidence="6" type="ORF">EOT04_01565</name>
</gene>
<dbReference type="AlphaFoldDB" id="A0A4Q0AJ07"/>
<dbReference type="GO" id="GO:0005886">
    <property type="term" value="C:plasma membrane"/>
    <property type="evidence" value="ECO:0007669"/>
    <property type="project" value="TreeGrafter"/>
</dbReference>
<dbReference type="SUPFAM" id="SSF56601">
    <property type="entry name" value="beta-lactamase/transpeptidase-like"/>
    <property type="match status" value="1"/>
</dbReference>
<evidence type="ECO:0000256" key="2">
    <source>
        <dbReference type="ARBA" id="ARBA00023136"/>
    </source>
</evidence>
<dbReference type="InterPro" id="IPR012338">
    <property type="entry name" value="Beta-lactam/transpept-like"/>
</dbReference>
<dbReference type="SUPFAM" id="SSF56519">
    <property type="entry name" value="Penicillin binding protein dimerisation domain"/>
    <property type="match status" value="1"/>
</dbReference>
<feature type="domain" description="Penicillin-binding protein dimerisation" evidence="5">
    <location>
        <begin position="53"/>
        <end position="195"/>
    </location>
</feature>